<accession>A0AAU8AHV8</accession>
<evidence type="ECO:0000256" key="1">
    <source>
        <dbReference type="SAM" id="SignalP"/>
    </source>
</evidence>
<proteinExistence type="predicted"/>
<keyword evidence="1" id="KW-0732">Signal</keyword>
<protein>
    <submittedName>
        <fullName evidence="2">Uncharacterized protein</fullName>
    </submittedName>
</protein>
<sequence length="194" mass="21072">MHFAPLAFVLTLLPGLALAAPCPSAADLEKGIRLRGPEGASELFTRQGPAVIRSVYEQDGVAISRTLLGAGVYLLEAIDLEEGEPVPVTRITYGYPVTPAAMPEPKPAGSWAVKVAVKETGSLRSEMLSFRFGPLTEISFGACTYEMMPIIQRYEDGTIDYLSWLPGLGLSFLSGFSDTEGEERYEYYAIEAVR</sequence>
<reference evidence="2" key="1">
    <citation type="submission" date="2023-02" db="EMBL/GenBank/DDBJ databases">
        <title>Description and genomic characterization of Salipiger bruguierae sp. nov., isolated from the sediment of mangrove plant Bruguiera sexangula.</title>
        <authorList>
            <person name="Long M."/>
        </authorList>
    </citation>
    <scope>NUCLEOTIDE SEQUENCE</scope>
    <source>
        <strain evidence="2">H15</strain>
    </source>
</reference>
<organism evidence="2">
    <name type="scientific">Alloyangia sp. H15</name>
    <dbReference type="NCBI Taxonomy" id="3029062"/>
    <lineage>
        <taxon>Bacteria</taxon>
        <taxon>Pseudomonadati</taxon>
        <taxon>Pseudomonadota</taxon>
        <taxon>Alphaproteobacteria</taxon>
        <taxon>Rhodobacterales</taxon>
        <taxon>Roseobacteraceae</taxon>
        <taxon>Alloyangia</taxon>
    </lineage>
</organism>
<feature type="chain" id="PRO_5043482004" evidence="1">
    <location>
        <begin position="20"/>
        <end position="194"/>
    </location>
</feature>
<feature type="signal peptide" evidence="1">
    <location>
        <begin position="1"/>
        <end position="19"/>
    </location>
</feature>
<evidence type="ECO:0000313" key="2">
    <source>
        <dbReference type="EMBL" id="XCC94016.1"/>
    </source>
</evidence>
<dbReference type="EMBL" id="CP123384">
    <property type="protein sequence ID" value="XCC94016.1"/>
    <property type="molecule type" value="Genomic_DNA"/>
</dbReference>
<dbReference type="RefSeq" id="WP_353472840.1">
    <property type="nucleotide sequence ID" value="NZ_CP123384.1"/>
</dbReference>
<name>A0AAU8AHV8_9RHOB</name>
<dbReference type="AlphaFoldDB" id="A0AAU8AHV8"/>
<gene>
    <name evidence="2" type="ORF">PVT71_02075</name>
</gene>